<keyword evidence="3" id="KW-1185">Reference proteome</keyword>
<sequence length="403" mass="45213">MVVPFGFSISDFIAITELTIKICRFTSASSGLRREVQTLASQYYELYELMQKAMGIHIQQDIDLEPSSKRCLEYHLSRCREHLRQFEQEITAITRASNADSVAKKAKQTGARLKLMIMHDSVLKKLNANFRHDLEAFKLCVDAVTANGDPLESTAPNVQARSSPMQFSQVGADGEPSIDTGLPLEQAQALQDDSTGTPDQPDHTQAPSPTPTPRTDPHDEDRESDLKRVTIVYSPIFSLVYRAASCMCRISGDESPFIESCDIMIWTPCRLHFPQAVAKALDVELEYPPQGYDPNEDPYFDRFGGRPAFVAWIATNTLVQKAIDVGTLLPEGMTWYEAARQLRIAGANESQKEALLDWQVQYHRQYIEWKSRYGKASDEKKAEMALRAKRGGAGPALERRGSF</sequence>
<feature type="compositionally biased region" description="Basic and acidic residues" evidence="1">
    <location>
        <begin position="215"/>
        <end position="225"/>
    </location>
</feature>
<evidence type="ECO:0000313" key="3">
    <source>
        <dbReference type="Proteomes" id="UP001305779"/>
    </source>
</evidence>
<evidence type="ECO:0000313" key="2">
    <source>
        <dbReference type="EMBL" id="KAK4505251.1"/>
    </source>
</evidence>
<feature type="compositionally biased region" description="Polar residues" evidence="1">
    <location>
        <begin position="188"/>
        <end position="207"/>
    </location>
</feature>
<organism evidence="2 3">
    <name type="scientific">Zasmidium cellare</name>
    <name type="common">Wine cellar mold</name>
    <name type="synonym">Racodium cellare</name>
    <dbReference type="NCBI Taxonomy" id="395010"/>
    <lineage>
        <taxon>Eukaryota</taxon>
        <taxon>Fungi</taxon>
        <taxon>Dikarya</taxon>
        <taxon>Ascomycota</taxon>
        <taxon>Pezizomycotina</taxon>
        <taxon>Dothideomycetes</taxon>
        <taxon>Dothideomycetidae</taxon>
        <taxon>Mycosphaerellales</taxon>
        <taxon>Mycosphaerellaceae</taxon>
        <taxon>Zasmidium</taxon>
    </lineage>
</organism>
<protein>
    <submittedName>
        <fullName evidence="2">Uncharacterized protein</fullName>
    </submittedName>
</protein>
<name>A0ABR0EVY3_ZASCE</name>
<dbReference type="Proteomes" id="UP001305779">
    <property type="component" value="Unassembled WGS sequence"/>
</dbReference>
<feature type="region of interest" description="Disordered" evidence="1">
    <location>
        <begin position="152"/>
        <end position="225"/>
    </location>
</feature>
<reference evidence="2 3" key="1">
    <citation type="journal article" date="2023" name="G3 (Bethesda)">
        <title>A chromosome-level genome assembly of Zasmidium syzygii isolated from banana leaves.</title>
        <authorList>
            <person name="van Westerhoven A.C."/>
            <person name="Mehrabi R."/>
            <person name="Talebi R."/>
            <person name="Steentjes M.B.F."/>
            <person name="Corcolon B."/>
            <person name="Chong P.A."/>
            <person name="Kema G.H.J."/>
            <person name="Seidl M.F."/>
        </authorList>
    </citation>
    <scope>NUCLEOTIDE SEQUENCE [LARGE SCALE GENOMIC DNA]</scope>
    <source>
        <strain evidence="2 3">P124</strain>
    </source>
</reference>
<feature type="compositionally biased region" description="Polar residues" evidence="1">
    <location>
        <begin position="154"/>
        <end position="169"/>
    </location>
</feature>
<evidence type="ECO:0000256" key="1">
    <source>
        <dbReference type="SAM" id="MobiDB-lite"/>
    </source>
</evidence>
<comment type="caution">
    <text evidence="2">The sequence shown here is derived from an EMBL/GenBank/DDBJ whole genome shotgun (WGS) entry which is preliminary data.</text>
</comment>
<accession>A0ABR0EVY3</accession>
<proteinExistence type="predicted"/>
<gene>
    <name evidence="2" type="ORF">PRZ48_003214</name>
</gene>
<dbReference type="EMBL" id="JAXOVC010000002">
    <property type="protein sequence ID" value="KAK4505251.1"/>
    <property type="molecule type" value="Genomic_DNA"/>
</dbReference>